<gene>
    <name evidence="1" type="ORF">HERILL_LOCUS655</name>
</gene>
<proteinExistence type="predicted"/>
<accession>A0A7R8UAP4</accession>
<sequence length="82" mass="9066">MGCTSSAEERAAIARSKQIEKNLKEDGIQAAKDIKLLLLVVYSIPMLSYEDPIKSLVNECVQGKGQVVSKHIKLLSVHSAWR</sequence>
<evidence type="ECO:0008006" key="3">
    <source>
        <dbReference type="Google" id="ProtNLM"/>
    </source>
</evidence>
<dbReference type="AlphaFoldDB" id="A0A7R8UAP4"/>
<evidence type="ECO:0000313" key="2">
    <source>
        <dbReference type="Proteomes" id="UP000594454"/>
    </source>
</evidence>
<keyword evidence="2" id="KW-1185">Reference proteome</keyword>
<protein>
    <recommendedName>
        <fullName evidence="3">Guanine nucleotide-binding protein G(O) subunit alpha</fullName>
    </recommendedName>
</protein>
<dbReference type="Proteomes" id="UP000594454">
    <property type="component" value="Chromosome 1"/>
</dbReference>
<name>A0A7R8UAP4_HERIL</name>
<organism evidence="1 2">
    <name type="scientific">Hermetia illucens</name>
    <name type="common">Black soldier fly</name>
    <dbReference type="NCBI Taxonomy" id="343691"/>
    <lineage>
        <taxon>Eukaryota</taxon>
        <taxon>Metazoa</taxon>
        <taxon>Ecdysozoa</taxon>
        <taxon>Arthropoda</taxon>
        <taxon>Hexapoda</taxon>
        <taxon>Insecta</taxon>
        <taxon>Pterygota</taxon>
        <taxon>Neoptera</taxon>
        <taxon>Endopterygota</taxon>
        <taxon>Diptera</taxon>
        <taxon>Brachycera</taxon>
        <taxon>Stratiomyomorpha</taxon>
        <taxon>Stratiomyidae</taxon>
        <taxon>Hermetiinae</taxon>
        <taxon>Hermetia</taxon>
    </lineage>
</organism>
<evidence type="ECO:0000313" key="1">
    <source>
        <dbReference type="EMBL" id="CAD7077297.1"/>
    </source>
</evidence>
<reference evidence="1 2" key="1">
    <citation type="submission" date="2020-11" db="EMBL/GenBank/DDBJ databases">
        <authorList>
            <person name="Wallbank WR R."/>
            <person name="Pardo Diaz C."/>
            <person name="Kozak K."/>
            <person name="Martin S."/>
            <person name="Jiggins C."/>
            <person name="Moest M."/>
            <person name="Warren A I."/>
            <person name="Generalovic N T."/>
            <person name="Byers J.R.P. K."/>
            <person name="Montejo-Kovacevich G."/>
            <person name="Yen C E."/>
        </authorList>
    </citation>
    <scope>NUCLEOTIDE SEQUENCE [LARGE SCALE GENOMIC DNA]</scope>
</reference>
<dbReference type="EMBL" id="LR899009">
    <property type="protein sequence ID" value="CAD7077297.1"/>
    <property type="molecule type" value="Genomic_DNA"/>
</dbReference>